<evidence type="ECO:0000313" key="9">
    <source>
        <dbReference type="Proteomes" id="UP001600888"/>
    </source>
</evidence>
<keyword evidence="9" id="KW-1185">Reference proteome</keyword>
<evidence type="ECO:0000256" key="6">
    <source>
        <dbReference type="SAM" id="Phobius"/>
    </source>
</evidence>
<dbReference type="PANTHER" id="PTHR33048">
    <property type="entry name" value="PTH11-LIKE INTEGRAL MEMBRANE PROTEIN (AFU_ORTHOLOGUE AFUA_5G11245)"/>
    <property type="match status" value="1"/>
</dbReference>
<accession>A0ABR4F3K7</accession>
<name>A0ABR4F3K7_9PEZI</name>
<feature type="domain" description="Rhodopsin" evidence="7">
    <location>
        <begin position="59"/>
        <end position="301"/>
    </location>
</feature>
<keyword evidence="3 6" id="KW-1133">Transmembrane helix</keyword>
<dbReference type="InterPro" id="IPR049326">
    <property type="entry name" value="Rhodopsin_dom_fungi"/>
</dbReference>
<evidence type="ECO:0000256" key="1">
    <source>
        <dbReference type="ARBA" id="ARBA00004141"/>
    </source>
</evidence>
<keyword evidence="2 6" id="KW-0812">Transmembrane</keyword>
<organism evidence="8 9">
    <name type="scientific">Diaporthe vaccinii</name>
    <dbReference type="NCBI Taxonomy" id="105482"/>
    <lineage>
        <taxon>Eukaryota</taxon>
        <taxon>Fungi</taxon>
        <taxon>Dikarya</taxon>
        <taxon>Ascomycota</taxon>
        <taxon>Pezizomycotina</taxon>
        <taxon>Sordariomycetes</taxon>
        <taxon>Sordariomycetidae</taxon>
        <taxon>Diaporthales</taxon>
        <taxon>Diaporthaceae</taxon>
        <taxon>Diaporthe</taxon>
        <taxon>Diaporthe eres species complex</taxon>
    </lineage>
</organism>
<comment type="caution">
    <text evidence="8">The sequence shown here is derived from an EMBL/GenBank/DDBJ whole genome shotgun (WGS) entry which is preliminary data.</text>
</comment>
<feature type="transmembrane region" description="Helical" evidence="6">
    <location>
        <begin position="75"/>
        <end position="103"/>
    </location>
</feature>
<dbReference type="Pfam" id="PF20684">
    <property type="entry name" value="Fung_rhodopsin"/>
    <property type="match status" value="1"/>
</dbReference>
<evidence type="ECO:0000256" key="2">
    <source>
        <dbReference type="ARBA" id="ARBA00022692"/>
    </source>
</evidence>
<dbReference type="EMBL" id="JBAWTH010000013">
    <property type="protein sequence ID" value="KAL2289278.1"/>
    <property type="molecule type" value="Genomic_DNA"/>
</dbReference>
<gene>
    <name evidence="8" type="ORF">FJTKL_02294</name>
</gene>
<feature type="transmembrane region" description="Helical" evidence="6">
    <location>
        <begin position="159"/>
        <end position="178"/>
    </location>
</feature>
<feature type="transmembrane region" description="Helical" evidence="6">
    <location>
        <begin position="42"/>
        <end position="63"/>
    </location>
</feature>
<evidence type="ECO:0000256" key="3">
    <source>
        <dbReference type="ARBA" id="ARBA00022989"/>
    </source>
</evidence>
<dbReference type="Proteomes" id="UP001600888">
    <property type="component" value="Unassembled WGS sequence"/>
</dbReference>
<evidence type="ECO:0000259" key="7">
    <source>
        <dbReference type="Pfam" id="PF20684"/>
    </source>
</evidence>
<dbReference type="EMBL" id="JBAWTH010000013">
    <property type="protein sequence ID" value="KAL2289279.1"/>
    <property type="molecule type" value="Genomic_DNA"/>
</dbReference>
<sequence>MSPATTSAGLDVPHQRQLPLTTRDHSTMPNSFPIERRDQKSIIAVGVVFSILAAVAVGMRLVSRRIIRRALDWSDYLIIAACITVISYWATALAGVVIGGLGFHVGEIIDMYGHADVEIAFQISFALQILWAIAGGLYKVSILLFYIEVFPTLKRWGRTIMAVIFCYTLSTALAAVLVCEDVDDNWDYENLFQGKCGDRILVFRVTGALNIVSDVIVLLLPVRNVLRLQLPLYRRLVLLATFALGLFTCVISIIRLGTLSSLSSGDFRDTPYAIMQTVIWSGLEPSVAVILACVPLMRPLVLRIRGWGDSSEDRTKSVSGNRQSLGMSTAPRALAYNQIRDSIAIPTPTARIHNMEAMLISRDTTPVSDVELGTIVHLGHGK</sequence>
<comment type="similarity">
    <text evidence="5">Belongs to the SAT4 family.</text>
</comment>
<dbReference type="PANTHER" id="PTHR33048:SF57">
    <property type="entry name" value="INTEGRAL MEMBRANE PROTEIN-RELATED"/>
    <property type="match status" value="1"/>
</dbReference>
<dbReference type="InterPro" id="IPR052337">
    <property type="entry name" value="SAT4-like"/>
</dbReference>
<feature type="transmembrane region" description="Helical" evidence="6">
    <location>
        <begin position="201"/>
        <end position="220"/>
    </location>
</feature>
<reference evidence="8 9" key="1">
    <citation type="submission" date="2024-03" db="EMBL/GenBank/DDBJ databases">
        <title>A high-quality draft genome sequence of Diaporthe vaccinii, a causative agent of upright dieback and viscid rot disease in cranberry plants.</title>
        <authorList>
            <person name="Sarrasin M."/>
            <person name="Lang B.F."/>
            <person name="Burger G."/>
        </authorList>
    </citation>
    <scope>NUCLEOTIDE SEQUENCE [LARGE SCALE GENOMIC DNA]</scope>
    <source>
        <strain evidence="8 9">IS7</strain>
    </source>
</reference>
<keyword evidence="4 6" id="KW-0472">Membrane</keyword>
<feature type="transmembrane region" description="Helical" evidence="6">
    <location>
        <begin position="232"/>
        <end position="254"/>
    </location>
</feature>
<evidence type="ECO:0000313" key="8">
    <source>
        <dbReference type="EMBL" id="KAL2289279.1"/>
    </source>
</evidence>
<evidence type="ECO:0000256" key="4">
    <source>
        <dbReference type="ARBA" id="ARBA00023136"/>
    </source>
</evidence>
<feature type="transmembrane region" description="Helical" evidence="6">
    <location>
        <begin position="274"/>
        <end position="297"/>
    </location>
</feature>
<proteinExistence type="inferred from homology"/>
<feature type="transmembrane region" description="Helical" evidence="6">
    <location>
        <begin position="123"/>
        <end position="147"/>
    </location>
</feature>
<evidence type="ECO:0000256" key="5">
    <source>
        <dbReference type="ARBA" id="ARBA00038359"/>
    </source>
</evidence>
<protein>
    <recommendedName>
        <fullName evidence="7">Rhodopsin domain-containing protein</fullName>
    </recommendedName>
</protein>
<comment type="subcellular location">
    <subcellularLocation>
        <location evidence="1">Membrane</location>
        <topology evidence="1">Multi-pass membrane protein</topology>
    </subcellularLocation>
</comment>